<evidence type="ECO:0000313" key="2">
    <source>
        <dbReference type="EMBL" id="MBW8687754.1"/>
    </source>
</evidence>
<dbReference type="Gene3D" id="3.40.1580.10">
    <property type="entry name" value="SMI1/KNR4-like"/>
    <property type="match status" value="1"/>
</dbReference>
<evidence type="ECO:0000313" key="3">
    <source>
        <dbReference type="Proteomes" id="UP000812961"/>
    </source>
</evidence>
<proteinExistence type="predicted"/>
<dbReference type="RefSeq" id="WP_220253076.1">
    <property type="nucleotide sequence ID" value="NZ_JAICCF010000005.1"/>
</dbReference>
<dbReference type="InterPro" id="IPR018958">
    <property type="entry name" value="Knr4/Smi1-like_dom"/>
</dbReference>
<evidence type="ECO:0000259" key="1">
    <source>
        <dbReference type="SMART" id="SM00860"/>
    </source>
</evidence>
<sequence length="345" mass="38820">MAKSTMQDLAEKLFSESDGSKFAKLKDKLIATYGQSDQAQVIEILTSYAKDGKLLHWRNFLMTDIISLVPTGDATQIPFFEWAITVPQLSYWAIDGLLKTKGAAAYAMLISLAQNEKIAIDVRAKAIKSLAVYSQQPFDRELPIDPGYWKIQDLRLDELTAWQNNGYTTGAGYAPPATHPSLHHPVTRLEHIAARIEEKLRDRREEYQDLSRPTDWLVPATDMVMAAIDRKWQLPADYRTFLQQFSPLHVLIQHADLGGSLDIYGAADLISRQDGYAFNSVTQESISDWPPAYLVIADMDGDPYCIDLTTTEGAIYTSMHGAGSWTFERYAESFLDFLDEVSQHA</sequence>
<dbReference type="Pfam" id="PF09346">
    <property type="entry name" value="SMI1_KNR4"/>
    <property type="match status" value="1"/>
</dbReference>
<gene>
    <name evidence="2" type="ORF">K1Y79_25675</name>
</gene>
<protein>
    <submittedName>
        <fullName evidence="2">SMI1/KNR4 family protein</fullName>
    </submittedName>
</protein>
<dbReference type="InterPro" id="IPR037883">
    <property type="entry name" value="Knr4/Smi1-like_sf"/>
</dbReference>
<dbReference type="EMBL" id="JAICCF010000005">
    <property type="protein sequence ID" value="MBW8687754.1"/>
    <property type="molecule type" value="Genomic_DNA"/>
</dbReference>
<dbReference type="Proteomes" id="UP000812961">
    <property type="component" value="Unassembled WGS sequence"/>
</dbReference>
<reference evidence="2 3" key="1">
    <citation type="submission" date="2021-08" db="EMBL/GenBank/DDBJ databases">
        <title>The genome sequence of Chitinophaga sp. B61.</title>
        <authorList>
            <person name="Zhang X."/>
        </authorList>
    </citation>
    <scope>NUCLEOTIDE SEQUENCE [LARGE SCALE GENOMIC DNA]</scope>
    <source>
        <strain evidence="2 3">B61</strain>
    </source>
</reference>
<organism evidence="2 3">
    <name type="scientific">Chitinophaga rhizophila</name>
    <dbReference type="NCBI Taxonomy" id="2866212"/>
    <lineage>
        <taxon>Bacteria</taxon>
        <taxon>Pseudomonadati</taxon>
        <taxon>Bacteroidota</taxon>
        <taxon>Chitinophagia</taxon>
        <taxon>Chitinophagales</taxon>
        <taxon>Chitinophagaceae</taxon>
        <taxon>Chitinophaga</taxon>
    </lineage>
</organism>
<dbReference type="SMART" id="SM00860">
    <property type="entry name" value="SMI1_KNR4"/>
    <property type="match status" value="1"/>
</dbReference>
<accession>A0ABS7GJ86</accession>
<name>A0ABS7GJ86_9BACT</name>
<feature type="domain" description="Knr4/Smi1-like" evidence="1">
    <location>
        <begin position="219"/>
        <end position="340"/>
    </location>
</feature>
<dbReference type="SUPFAM" id="SSF160631">
    <property type="entry name" value="SMI1/KNR4-like"/>
    <property type="match status" value="1"/>
</dbReference>
<keyword evidence="3" id="KW-1185">Reference proteome</keyword>
<comment type="caution">
    <text evidence="2">The sequence shown here is derived from an EMBL/GenBank/DDBJ whole genome shotgun (WGS) entry which is preliminary data.</text>
</comment>